<organism evidence="3 4">
    <name type="scientific">Chromobacterium amazonense</name>
    <dbReference type="NCBI Taxonomy" id="1382803"/>
    <lineage>
        <taxon>Bacteria</taxon>
        <taxon>Pseudomonadati</taxon>
        <taxon>Pseudomonadota</taxon>
        <taxon>Betaproteobacteria</taxon>
        <taxon>Neisseriales</taxon>
        <taxon>Chromobacteriaceae</taxon>
        <taxon>Chromobacterium</taxon>
    </lineage>
</organism>
<keyword evidence="4" id="KW-1185">Reference proteome</keyword>
<evidence type="ECO:0000256" key="2">
    <source>
        <dbReference type="SAM" id="MobiDB-lite"/>
    </source>
</evidence>
<reference evidence="3 4" key="1">
    <citation type="submission" date="2023-12" db="EMBL/GenBank/DDBJ databases">
        <title>Evaluation and characterization of a potential secondary metabolite violacein from indigenous Chromobacterium amazonense SAM215.</title>
        <authorList>
            <person name="Tarafdar M.R."/>
            <person name="Abedin S.M."/>
            <person name="Atiqua A."/>
            <person name="Saha A."/>
            <person name="Khan S.N."/>
        </authorList>
    </citation>
    <scope>NUCLEOTIDE SEQUENCE [LARGE SCALE GENOMIC DNA]</scope>
    <source>
        <strain evidence="3 4">SAM215</strain>
    </source>
</reference>
<comment type="caution">
    <text evidence="3">The sequence shown here is derived from an EMBL/GenBank/DDBJ whole genome shotgun (WGS) entry which is preliminary data.</text>
</comment>
<sequence>MGTQRGKNIDDKIIEEIVGILDGWSGKLTWEKLIESIEKRLGSPYTRQALHQHERILSTFQDRKAALTDKSNHPTKPARPRSEEEVEMLVGRNERLQAENARLKAENTRLLEQFVVWAYNAHIRGLSEEFLSRPLPTIDRDHTRVVAISSPPKKLRK</sequence>
<evidence type="ECO:0008006" key="5">
    <source>
        <dbReference type="Google" id="ProtNLM"/>
    </source>
</evidence>
<proteinExistence type="predicted"/>
<name>A0ABU8V4V8_9NEIS</name>
<dbReference type="RefSeq" id="WP_307909432.1">
    <property type="nucleotide sequence ID" value="NZ_JAVFJF020000038.1"/>
</dbReference>
<accession>A0ABU8V4V8</accession>
<evidence type="ECO:0000313" key="4">
    <source>
        <dbReference type="Proteomes" id="UP001224516"/>
    </source>
</evidence>
<protein>
    <recommendedName>
        <fullName evidence="5">KfrA N-terminal DNA-binding domain-containing protein</fullName>
    </recommendedName>
</protein>
<gene>
    <name evidence="3" type="ORF">QCL97_015880</name>
</gene>
<evidence type="ECO:0000256" key="1">
    <source>
        <dbReference type="SAM" id="Coils"/>
    </source>
</evidence>
<dbReference type="EMBL" id="JAVFJF020000038">
    <property type="protein sequence ID" value="MEJ8676214.1"/>
    <property type="molecule type" value="Genomic_DNA"/>
</dbReference>
<dbReference type="Proteomes" id="UP001224516">
    <property type="component" value="Unassembled WGS sequence"/>
</dbReference>
<feature type="region of interest" description="Disordered" evidence="2">
    <location>
        <begin position="61"/>
        <end position="86"/>
    </location>
</feature>
<feature type="compositionally biased region" description="Basic and acidic residues" evidence="2">
    <location>
        <begin position="61"/>
        <end position="72"/>
    </location>
</feature>
<feature type="coiled-coil region" evidence="1">
    <location>
        <begin position="86"/>
        <end position="113"/>
    </location>
</feature>
<keyword evidence="1" id="KW-0175">Coiled coil</keyword>
<evidence type="ECO:0000313" key="3">
    <source>
        <dbReference type="EMBL" id="MEJ8676214.1"/>
    </source>
</evidence>